<evidence type="ECO:0000313" key="11">
    <source>
        <dbReference type="Proteomes" id="UP000695023"/>
    </source>
</evidence>
<keyword evidence="11" id="KW-1185">Reference proteome</keyword>
<name>A0A9Y3RDA9_9CICH</name>
<keyword evidence="4" id="KW-0677">Repeat</keyword>
<dbReference type="RefSeq" id="XP_005738562.1">
    <property type="nucleotide sequence ID" value="XM_005738505.1"/>
</dbReference>
<comment type="subcellular location">
    <subcellularLocation>
        <location evidence="1">Cytoplasm</location>
        <location evidence="1">Cytoskeleton</location>
        <location evidence="1">Microtubule organizing center</location>
        <location evidence="1">Centrosome</location>
    </subcellularLocation>
</comment>
<dbReference type="Pfam" id="PF14580">
    <property type="entry name" value="LRR_9"/>
    <property type="match status" value="1"/>
</dbReference>
<dbReference type="AlphaFoldDB" id="A0A9Y3RDA9"/>
<evidence type="ECO:0000313" key="12">
    <source>
        <dbReference type="RefSeq" id="XP_005738562.1"/>
    </source>
</evidence>
<evidence type="ECO:0000256" key="4">
    <source>
        <dbReference type="ARBA" id="ARBA00022737"/>
    </source>
</evidence>
<dbReference type="InterPro" id="IPR032675">
    <property type="entry name" value="LRR_dom_sf"/>
</dbReference>
<keyword evidence="5 9" id="KW-0175">Coiled coil</keyword>
<dbReference type="FunFam" id="3.80.10.10:FF:000489">
    <property type="entry name" value="Centrosomal protein of 72 kDa"/>
    <property type="match status" value="1"/>
</dbReference>
<dbReference type="PANTHER" id="PTHR23311">
    <property type="entry name" value="HEAT SHOCK REGULATED 2"/>
    <property type="match status" value="1"/>
</dbReference>
<dbReference type="PROSITE" id="PS51450">
    <property type="entry name" value="LRR"/>
    <property type="match status" value="1"/>
</dbReference>
<feature type="compositionally biased region" description="Polar residues" evidence="10">
    <location>
        <begin position="323"/>
        <end position="338"/>
    </location>
</feature>
<protein>
    <recommendedName>
        <fullName evidence="8">Centrosomal protein of 72 kDa</fullName>
    </recommendedName>
</protein>
<keyword evidence="3" id="KW-0433">Leucine-rich repeat</keyword>
<dbReference type="GO" id="GO:0034451">
    <property type="term" value="C:centriolar satellite"/>
    <property type="evidence" value="ECO:0007669"/>
    <property type="project" value="UniProtKB-ARBA"/>
</dbReference>
<organism evidence="11 12">
    <name type="scientific">Pundamilia nyererei</name>
    <dbReference type="NCBI Taxonomy" id="303518"/>
    <lineage>
        <taxon>Eukaryota</taxon>
        <taxon>Metazoa</taxon>
        <taxon>Chordata</taxon>
        <taxon>Craniata</taxon>
        <taxon>Vertebrata</taxon>
        <taxon>Euteleostomi</taxon>
        <taxon>Actinopterygii</taxon>
        <taxon>Neopterygii</taxon>
        <taxon>Teleostei</taxon>
        <taxon>Neoteleostei</taxon>
        <taxon>Acanthomorphata</taxon>
        <taxon>Ovalentaria</taxon>
        <taxon>Cichlomorphae</taxon>
        <taxon>Cichliformes</taxon>
        <taxon>Cichlidae</taxon>
        <taxon>African cichlids</taxon>
        <taxon>Pseudocrenilabrinae</taxon>
        <taxon>Haplochromini</taxon>
        <taxon>Pundamilia</taxon>
    </lineage>
</organism>
<dbReference type="SUPFAM" id="SSF52058">
    <property type="entry name" value="L domain-like"/>
    <property type="match status" value="1"/>
</dbReference>
<dbReference type="Proteomes" id="UP000695023">
    <property type="component" value="Unplaced"/>
</dbReference>
<evidence type="ECO:0000256" key="2">
    <source>
        <dbReference type="ARBA" id="ARBA00022490"/>
    </source>
</evidence>
<gene>
    <name evidence="12" type="primary">cep72</name>
</gene>
<evidence type="ECO:0000256" key="6">
    <source>
        <dbReference type="ARBA" id="ARBA00023212"/>
    </source>
</evidence>
<proteinExistence type="inferred from homology"/>
<dbReference type="CTD" id="55722"/>
<feature type="region of interest" description="Disordered" evidence="10">
    <location>
        <begin position="229"/>
        <end position="348"/>
    </location>
</feature>
<reference evidence="12" key="1">
    <citation type="submission" date="2025-08" db="UniProtKB">
        <authorList>
            <consortium name="RefSeq"/>
        </authorList>
    </citation>
    <scope>IDENTIFICATION</scope>
</reference>
<evidence type="ECO:0000256" key="7">
    <source>
        <dbReference type="ARBA" id="ARBA00061023"/>
    </source>
</evidence>
<sequence>MAAKCLTTLTEQWIRERLRLKHPCLGDVRTLSLPGTYEEKIRHLGNGLSNFIRLKSLDLSCNALVSVEGVQHLKMLQRLILYYNCIPSLEEVKVLFELPLLKELDLRLNPLAKNNPQYRLYLAHAMPTLRKLDSCSVRDAERKSALMQFSSELLPQQMSFSLNLIDDRRSSDRRPALTDRLTKSLSVLTDTRDIELNFVATNDGEQSEAVSDSFHKEADGFKEKVSEDFRKQMSSTPKQETAKSILRYPLTKTEQRRPAHGNPKQKDSPKQTRHPAKGHFTPNPDESLRHSSSFINIRPPSPRRPGLNLSDPFNPILHPPRLTYSSFNKTDGSSSQPGQAEKKKKGSYRKPLEMLLNLVDKHWTGERSLHQNNNFLSQAVQILSMMESDISSRETEVRTLRREADALRFQAAAREEEHKTEVHNLSAQLEEARRAVGKLNEQLRVVLEENVALQKQLIKLERQYLKSMMKSSHVSQIREAQAEVEELKKEIEGLRKKVQEAEKVKELSDMLQESHRSLVATNECLLAELKGSGEH</sequence>
<evidence type="ECO:0000256" key="1">
    <source>
        <dbReference type="ARBA" id="ARBA00004300"/>
    </source>
</evidence>
<dbReference type="GeneID" id="102205171"/>
<dbReference type="Gene3D" id="3.80.10.10">
    <property type="entry name" value="Ribonuclease Inhibitor"/>
    <property type="match status" value="1"/>
</dbReference>
<evidence type="ECO:0000256" key="5">
    <source>
        <dbReference type="ARBA" id="ARBA00023054"/>
    </source>
</evidence>
<evidence type="ECO:0000256" key="3">
    <source>
        <dbReference type="ARBA" id="ARBA00022614"/>
    </source>
</evidence>
<accession>A0A9Y3RDA9</accession>
<evidence type="ECO:0000256" key="8">
    <source>
        <dbReference type="ARBA" id="ARBA00070210"/>
    </source>
</evidence>
<dbReference type="InterPro" id="IPR001611">
    <property type="entry name" value="Leu-rich_rpt"/>
</dbReference>
<feature type="coiled-coil region" evidence="9">
    <location>
        <begin position="397"/>
        <end position="504"/>
    </location>
</feature>
<keyword evidence="2" id="KW-0963">Cytoplasm</keyword>
<keyword evidence="6" id="KW-0206">Cytoskeleton</keyword>
<evidence type="ECO:0000256" key="9">
    <source>
        <dbReference type="SAM" id="Coils"/>
    </source>
</evidence>
<dbReference type="PANTHER" id="PTHR23311:SF5">
    <property type="entry name" value="CENTROSOMAL PROTEIN OF 72 KDA"/>
    <property type="match status" value="1"/>
</dbReference>
<dbReference type="InterPro" id="IPR055320">
    <property type="entry name" value="CEP72-like"/>
</dbReference>
<comment type="similarity">
    <text evidence="7">Belongs to the CEP72 family.</text>
</comment>
<evidence type="ECO:0000256" key="10">
    <source>
        <dbReference type="SAM" id="MobiDB-lite"/>
    </source>
</evidence>